<accession>M2R715</accession>
<evidence type="ECO:0000313" key="3">
    <source>
        <dbReference type="Proteomes" id="UP000016930"/>
    </source>
</evidence>
<feature type="compositionally biased region" description="Low complexity" evidence="1">
    <location>
        <begin position="257"/>
        <end position="272"/>
    </location>
</feature>
<gene>
    <name evidence="2" type="ORF">CERSUDRAFT_117078</name>
</gene>
<dbReference type="AlphaFoldDB" id="M2R715"/>
<dbReference type="EMBL" id="KB445803">
    <property type="protein sequence ID" value="EMD34187.1"/>
    <property type="molecule type" value="Genomic_DNA"/>
</dbReference>
<feature type="compositionally biased region" description="Basic and acidic residues" evidence="1">
    <location>
        <begin position="301"/>
        <end position="310"/>
    </location>
</feature>
<feature type="region of interest" description="Disordered" evidence="1">
    <location>
        <begin position="143"/>
        <end position="170"/>
    </location>
</feature>
<sequence>MLTMQYKTERTRHYLQWYPTQAQSSPSDPAIRSSIETDRDNAEWTCSCGTVATRRFASGREHSRRRSTMFATSCGMLRIAPLSAFAGRSILRSNSAPTSLLRCFSCLRARRASARASIAACSSRLRARRSAASLESLTCMGTSPPGAGKGGNSAFAARVTRSPSSASAARAARSAASARLRTARSVRNSSIARCVVEGSSCTSRKSRSSSSGEGERASGGSIDVGSSSSPSPSCSGESSTKDELDEDELEEDEDSKSGMTVSSSESSSGSTSDGLCGECGTGVINGSSDSPSSGNRSSTRRAGEEGECVKGKSSSPRGKMVSGKVLSVSGSLSNEGNRRGGRGMACEWPSSTSMCTP</sequence>
<feature type="compositionally biased region" description="Low complexity" evidence="1">
    <location>
        <begin position="202"/>
        <end position="238"/>
    </location>
</feature>
<keyword evidence="3" id="KW-1185">Reference proteome</keyword>
<organism evidence="2 3">
    <name type="scientific">Ceriporiopsis subvermispora (strain B)</name>
    <name type="common">White-rot fungus</name>
    <name type="synonym">Gelatoporia subvermispora</name>
    <dbReference type="NCBI Taxonomy" id="914234"/>
    <lineage>
        <taxon>Eukaryota</taxon>
        <taxon>Fungi</taxon>
        <taxon>Dikarya</taxon>
        <taxon>Basidiomycota</taxon>
        <taxon>Agaricomycotina</taxon>
        <taxon>Agaricomycetes</taxon>
        <taxon>Polyporales</taxon>
        <taxon>Gelatoporiaceae</taxon>
        <taxon>Gelatoporia</taxon>
    </lineage>
</organism>
<dbReference type="Proteomes" id="UP000016930">
    <property type="component" value="Unassembled WGS sequence"/>
</dbReference>
<feature type="compositionally biased region" description="Acidic residues" evidence="1">
    <location>
        <begin position="243"/>
        <end position="254"/>
    </location>
</feature>
<evidence type="ECO:0000256" key="1">
    <source>
        <dbReference type="SAM" id="MobiDB-lite"/>
    </source>
</evidence>
<feature type="compositionally biased region" description="Low complexity" evidence="1">
    <location>
        <begin position="318"/>
        <end position="333"/>
    </location>
</feature>
<feature type="compositionally biased region" description="Low complexity" evidence="1">
    <location>
        <begin position="287"/>
        <end position="297"/>
    </location>
</feature>
<proteinExistence type="predicted"/>
<name>M2R715_CERS8</name>
<feature type="compositionally biased region" description="Low complexity" evidence="1">
    <location>
        <begin position="156"/>
        <end position="170"/>
    </location>
</feature>
<protein>
    <submittedName>
        <fullName evidence="2">Uncharacterized protein</fullName>
    </submittedName>
</protein>
<evidence type="ECO:0000313" key="2">
    <source>
        <dbReference type="EMBL" id="EMD34187.1"/>
    </source>
</evidence>
<feature type="region of interest" description="Disordered" evidence="1">
    <location>
        <begin position="202"/>
        <end position="357"/>
    </location>
</feature>
<dbReference type="HOGENOM" id="CLU_776118_0_0_1"/>
<reference evidence="2 3" key="1">
    <citation type="journal article" date="2012" name="Proc. Natl. Acad. Sci. U.S.A.">
        <title>Comparative genomics of Ceriporiopsis subvermispora and Phanerochaete chrysosporium provide insight into selective ligninolysis.</title>
        <authorList>
            <person name="Fernandez-Fueyo E."/>
            <person name="Ruiz-Duenas F.J."/>
            <person name="Ferreira P."/>
            <person name="Floudas D."/>
            <person name="Hibbett D.S."/>
            <person name="Canessa P."/>
            <person name="Larrondo L.F."/>
            <person name="James T.Y."/>
            <person name="Seelenfreund D."/>
            <person name="Lobos S."/>
            <person name="Polanco R."/>
            <person name="Tello M."/>
            <person name="Honda Y."/>
            <person name="Watanabe T."/>
            <person name="Watanabe T."/>
            <person name="Ryu J.S."/>
            <person name="Kubicek C.P."/>
            <person name="Schmoll M."/>
            <person name="Gaskell J."/>
            <person name="Hammel K.E."/>
            <person name="St John F.J."/>
            <person name="Vanden Wymelenberg A."/>
            <person name="Sabat G."/>
            <person name="Splinter BonDurant S."/>
            <person name="Syed K."/>
            <person name="Yadav J.S."/>
            <person name="Doddapaneni H."/>
            <person name="Subramanian V."/>
            <person name="Lavin J.L."/>
            <person name="Oguiza J.A."/>
            <person name="Perez G."/>
            <person name="Pisabarro A.G."/>
            <person name="Ramirez L."/>
            <person name="Santoyo F."/>
            <person name="Master E."/>
            <person name="Coutinho P.M."/>
            <person name="Henrissat B."/>
            <person name="Lombard V."/>
            <person name="Magnuson J.K."/>
            <person name="Kuees U."/>
            <person name="Hori C."/>
            <person name="Igarashi K."/>
            <person name="Samejima M."/>
            <person name="Held B.W."/>
            <person name="Barry K.W."/>
            <person name="LaButti K.M."/>
            <person name="Lapidus A."/>
            <person name="Lindquist E.A."/>
            <person name="Lucas S.M."/>
            <person name="Riley R."/>
            <person name="Salamov A.A."/>
            <person name="Hoffmeister D."/>
            <person name="Schwenk D."/>
            <person name="Hadar Y."/>
            <person name="Yarden O."/>
            <person name="de Vries R.P."/>
            <person name="Wiebenga A."/>
            <person name="Stenlid J."/>
            <person name="Eastwood D."/>
            <person name="Grigoriev I.V."/>
            <person name="Berka R.M."/>
            <person name="Blanchette R.A."/>
            <person name="Kersten P."/>
            <person name="Martinez A.T."/>
            <person name="Vicuna R."/>
            <person name="Cullen D."/>
        </authorList>
    </citation>
    <scope>NUCLEOTIDE SEQUENCE [LARGE SCALE GENOMIC DNA]</scope>
    <source>
        <strain evidence="2 3">B</strain>
    </source>
</reference>